<organism evidence="1 2">
    <name type="scientific">Rhizopus microsporus ATCC 52813</name>
    <dbReference type="NCBI Taxonomy" id="1340429"/>
    <lineage>
        <taxon>Eukaryota</taxon>
        <taxon>Fungi</taxon>
        <taxon>Fungi incertae sedis</taxon>
        <taxon>Mucoromycota</taxon>
        <taxon>Mucoromycotina</taxon>
        <taxon>Mucoromycetes</taxon>
        <taxon>Mucorales</taxon>
        <taxon>Mucorineae</taxon>
        <taxon>Rhizopodaceae</taxon>
        <taxon>Rhizopus</taxon>
    </lineage>
</organism>
<dbReference type="EMBL" id="KZ303871">
    <property type="protein sequence ID" value="PHZ07798.1"/>
    <property type="molecule type" value="Genomic_DNA"/>
</dbReference>
<keyword evidence="2" id="KW-1185">Reference proteome</keyword>
<accession>A0A2G4SG94</accession>
<dbReference type="RefSeq" id="XP_023461506.1">
    <property type="nucleotide sequence ID" value="XM_023612414.1"/>
</dbReference>
<evidence type="ECO:0000313" key="1">
    <source>
        <dbReference type="EMBL" id="PHZ07798.1"/>
    </source>
</evidence>
<dbReference type="GeneID" id="35443403"/>
<proteinExistence type="predicted"/>
<reference evidence="1 2" key="1">
    <citation type="journal article" date="2016" name="Proc. Natl. Acad. Sci. U.S.A.">
        <title>Lipid metabolic changes in an early divergent fungus govern the establishment of a mutualistic symbiosis with endobacteria.</title>
        <authorList>
            <person name="Lastovetsky O.A."/>
            <person name="Gaspar M.L."/>
            <person name="Mondo S.J."/>
            <person name="LaButti K.M."/>
            <person name="Sandor L."/>
            <person name="Grigoriev I.V."/>
            <person name="Henry S.A."/>
            <person name="Pawlowska T.E."/>
        </authorList>
    </citation>
    <scope>NUCLEOTIDE SEQUENCE [LARGE SCALE GENOMIC DNA]</scope>
    <source>
        <strain evidence="1 2">ATCC 52813</strain>
    </source>
</reference>
<gene>
    <name evidence="1" type="ORF">RHIMIDRAFT_273838</name>
</gene>
<evidence type="ECO:0000313" key="2">
    <source>
        <dbReference type="Proteomes" id="UP000242254"/>
    </source>
</evidence>
<feature type="non-terminal residue" evidence="1">
    <location>
        <position position="65"/>
    </location>
</feature>
<name>A0A2G4SG94_RHIZD</name>
<sequence length="65" mass="7314">MNSRGATRSLGGTLFDARGIVHDKLDGNTPIKTPLFVRATVLKSISHVTRSSFHTELDHYQRHLR</sequence>
<protein>
    <submittedName>
        <fullName evidence="1">Uncharacterized protein</fullName>
    </submittedName>
</protein>
<dbReference type="AlphaFoldDB" id="A0A2G4SG94"/>
<dbReference type="Proteomes" id="UP000242254">
    <property type="component" value="Unassembled WGS sequence"/>
</dbReference>